<reference evidence="1 2" key="1">
    <citation type="submission" date="2018-06" db="EMBL/GenBank/DDBJ databases">
        <title>Complete Genome Sequence of Bacillus velezensis DSYZ, a Plant Growth-Promoting Rhizobacterium with Antifungal Activity.</title>
        <authorList>
            <person name="Du B."/>
            <person name="Ding Y."/>
            <person name="Liu K."/>
            <person name="Yao L."/>
            <person name="Wang C."/>
            <person name="Li H."/>
            <person name="Liu H."/>
        </authorList>
    </citation>
    <scope>NUCLEOTIDE SEQUENCE [LARGE SCALE GENOMIC DNA]</scope>
    <source>
        <strain evidence="1 2">DSYZ</strain>
    </source>
</reference>
<accession>A0ABC8D997</accession>
<protein>
    <submittedName>
        <fullName evidence="1">Uncharacterized protein</fullName>
    </submittedName>
</protein>
<name>A0ABC8D997_BACVE</name>
<proteinExistence type="predicted"/>
<dbReference type="AlphaFoldDB" id="A0ABC8D997"/>
<gene>
    <name evidence="1" type="ORF">BVDSYZ_10155</name>
</gene>
<dbReference type="Proteomes" id="UP000250069">
    <property type="component" value="Chromosome"/>
</dbReference>
<dbReference type="RefSeq" id="WP_039251267.1">
    <property type="nucleotide sequence ID" value="NZ_CP015443.1"/>
</dbReference>
<evidence type="ECO:0000313" key="1">
    <source>
        <dbReference type="EMBL" id="AWX72368.1"/>
    </source>
</evidence>
<sequence>MKNLVMRVTHCKGAALDKITQILDAGQILEVKSTKEEPSLKNEYNKHGDICYSIRGYDPV</sequence>
<organism evidence="1 2">
    <name type="scientific">Bacillus velezensis</name>
    <dbReference type="NCBI Taxonomy" id="492670"/>
    <lineage>
        <taxon>Bacteria</taxon>
        <taxon>Bacillati</taxon>
        <taxon>Bacillota</taxon>
        <taxon>Bacilli</taxon>
        <taxon>Bacillales</taxon>
        <taxon>Bacillaceae</taxon>
        <taxon>Bacillus</taxon>
        <taxon>Bacillus amyloliquefaciens group</taxon>
    </lineage>
</organism>
<evidence type="ECO:0000313" key="2">
    <source>
        <dbReference type="Proteomes" id="UP000250069"/>
    </source>
</evidence>
<dbReference type="EMBL" id="CP030150">
    <property type="protein sequence ID" value="AWX72368.1"/>
    <property type="molecule type" value="Genomic_DNA"/>
</dbReference>